<dbReference type="GO" id="GO:0003700">
    <property type="term" value="F:DNA-binding transcription factor activity"/>
    <property type="evidence" value="ECO:0007669"/>
    <property type="project" value="InterPro"/>
</dbReference>
<reference evidence="3" key="1">
    <citation type="submission" date="2017-09" db="EMBL/GenBank/DDBJ databases">
        <title>The Reconstruction of 2,631 Draft Metagenome-Assembled Genomes from the Global Oceans.</title>
        <authorList>
            <person name="Tully B.J."/>
            <person name="Graham E.D."/>
            <person name="Heidelberg J.F."/>
        </authorList>
    </citation>
    <scope>NUCLEOTIDE SEQUENCE [LARGE SCALE GENOMIC DNA]</scope>
</reference>
<accession>A0A2D6YN79</accession>
<dbReference type="InterPro" id="IPR036390">
    <property type="entry name" value="WH_DNA-bd_sf"/>
</dbReference>
<dbReference type="SUPFAM" id="SSF46785">
    <property type="entry name" value="Winged helix' DNA-binding domain"/>
    <property type="match status" value="1"/>
</dbReference>
<evidence type="ECO:0000259" key="1">
    <source>
        <dbReference type="PROSITE" id="PS50931"/>
    </source>
</evidence>
<protein>
    <recommendedName>
        <fullName evidence="1">HTH lysR-type domain-containing protein</fullName>
    </recommendedName>
</protein>
<dbReference type="Gene3D" id="1.10.10.10">
    <property type="entry name" value="Winged helix-like DNA-binding domain superfamily/Winged helix DNA-binding domain"/>
    <property type="match status" value="1"/>
</dbReference>
<gene>
    <name evidence="2" type="ORF">CMN54_14685</name>
</gene>
<feature type="domain" description="HTH lysR-type" evidence="1">
    <location>
        <begin position="1"/>
        <end position="48"/>
    </location>
</feature>
<dbReference type="Proteomes" id="UP000226525">
    <property type="component" value="Unassembled WGS sequence"/>
</dbReference>
<dbReference type="PROSITE" id="PS50931">
    <property type="entry name" value="HTH_LYSR"/>
    <property type="match status" value="1"/>
</dbReference>
<dbReference type="EMBL" id="NZEX01000178">
    <property type="protein sequence ID" value="MAH64656.1"/>
    <property type="molecule type" value="Genomic_DNA"/>
</dbReference>
<proteinExistence type="predicted"/>
<organism evidence="2 3">
    <name type="scientific">SAR324 cluster bacterium</name>
    <dbReference type="NCBI Taxonomy" id="2024889"/>
    <lineage>
        <taxon>Bacteria</taxon>
        <taxon>Deltaproteobacteria</taxon>
        <taxon>SAR324 cluster</taxon>
    </lineage>
</organism>
<dbReference type="InterPro" id="IPR036388">
    <property type="entry name" value="WH-like_DNA-bd_sf"/>
</dbReference>
<comment type="caution">
    <text evidence="2">The sequence shown here is derived from an EMBL/GenBank/DDBJ whole genome shotgun (WGS) entry which is preliminary data.</text>
</comment>
<sequence>MKKLALTGSVPGASKKLDASLPTVTLQLQQLEEQVGLPSLDRGGKGFR</sequence>
<dbReference type="AlphaFoldDB" id="A0A2D6YN79"/>
<evidence type="ECO:0000313" key="3">
    <source>
        <dbReference type="Proteomes" id="UP000226525"/>
    </source>
</evidence>
<evidence type="ECO:0000313" key="2">
    <source>
        <dbReference type="EMBL" id="MAH64656.1"/>
    </source>
</evidence>
<dbReference type="Pfam" id="PF00126">
    <property type="entry name" value="HTH_1"/>
    <property type="match status" value="1"/>
</dbReference>
<name>A0A2D6YN79_9DELT</name>
<dbReference type="InterPro" id="IPR000847">
    <property type="entry name" value="LysR_HTH_N"/>
</dbReference>